<dbReference type="InterPro" id="IPR003008">
    <property type="entry name" value="Tubulin_FtsZ_GTPase"/>
</dbReference>
<reference evidence="4" key="2">
    <citation type="submission" date="2025-09" db="UniProtKB">
        <authorList>
            <consortium name="Ensembl"/>
        </authorList>
    </citation>
    <scope>IDENTIFICATION</scope>
</reference>
<dbReference type="PANTHER" id="PTHR36527">
    <property type="entry name" value="OS01G0282866 PROTEIN"/>
    <property type="match status" value="1"/>
</dbReference>
<organism evidence="4 5">
    <name type="scientific">Chelydra serpentina</name>
    <name type="common">Snapping turtle</name>
    <name type="synonym">Testudo serpentina</name>
    <dbReference type="NCBI Taxonomy" id="8475"/>
    <lineage>
        <taxon>Eukaryota</taxon>
        <taxon>Metazoa</taxon>
        <taxon>Chordata</taxon>
        <taxon>Craniata</taxon>
        <taxon>Vertebrata</taxon>
        <taxon>Euteleostomi</taxon>
        <taxon>Archelosauria</taxon>
        <taxon>Testudinata</taxon>
        <taxon>Testudines</taxon>
        <taxon>Cryptodira</taxon>
        <taxon>Durocryptodira</taxon>
        <taxon>Americhelydia</taxon>
        <taxon>Chelydroidea</taxon>
        <taxon>Chelydridae</taxon>
        <taxon>Chelydra</taxon>
    </lineage>
</organism>
<evidence type="ECO:0000259" key="3">
    <source>
        <dbReference type="Pfam" id="PF00091"/>
    </source>
</evidence>
<dbReference type="SUPFAM" id="SSF52490">
    <property type="entry name" value="Tubulin nucleotide-binding domain-like"/>
    <property type="match status" value="1"/>
</dbReference>
<keyword evidence="2" id="KW-0963">Cytoplasm</keyword>
<proteinExistence type="predicted"/>
<name>A0A8C3RPN2_CHESE</name>
<dbReference type="GO" id="GO:0005737">
    <property type="term" value="C:cytoplasm"/>
    <property type="evidence" value="ECO:0007669"/>
    <property type="project" value="UniProtKB-SubCell"/>
</dbReference>
<keyword evidence="5" id="KW-1185">Reference proteome</keyword>
<sequence>MREIVHLQIGQCGNQIGAKFWEVISEEHGIDVTGNYHGDSPLQLERINVYFNEAHCKCSGSLMGWLGRLQNQHGRVKIKHTVSGWDFQSQGFRSTSPIASKRNCSTKSLWCVRKYHPVSSLPVV</sequence>
<dbReference type="PANTHER" id="PTHR36527:SF3">
    <property type="entry name" value="OS01G0282866 PROTEIN"/>
    <property type="match status" value="1"/>
</dbReference>
<dbReference type="Ensembl" id="ENSCSRT00000001487.1">
    <property type="protein sequence ID" value="ENSCSRP00000001442.1"/>
    <property type="gene ID" value="ENSCSRG00000001164.1"/>
</dbReference>
<reference evidence="4" key="1">
    <citation type="submission" date="2025-08" db="UniProtKB">
        <authorList>
            <consortium name="Ensembl"/>
        </authorList>
    </citation>
    <scope>IDENTIFICATION</scope>
</reference>
<dbReference type="GO" id="GO:0005525">
    <property type="term" value="F:GTP binding"/>
    <property type="evidence" value="ECO:0007669"/>
    <property type="project" value="InterPro"/>
</dbReference>
<dbReference type="InterPro" id="IPR036525">
    <property type="entry name" value="Tubulin/FtsZ_GTPase_sf"/>
</dbReference>
<dbReference type="Proteomes" id="UP000694403">
    <property type="component" value="Unplaced"/>
</dbReference>
<dbReference type="Gene3D" id="3.40.50.1440">
    <property type="entry name" value="Tubulin/FtsZ, GTPase domain"/>
    <property type="match status" value="1"/>
</dbReference>
<protein>
    <recommendedName>
        <fullName evidence="3">Tubulin/FtsZ GTPase domain-containing protein</fullName>
    </recommendedName>
</protein>
<feature type="domain" description="Tubulin/FtsZ GTPase" evidence="3">
    <location>
        <begin position="3"/>
        <end position="55"/>
    </location>
</feature>
<dbReference type="Pfam" id="PF00091">
    <property type="entry name" value="Tubulin"/>
    <property type="match status" value="1"/>
</dbReference>
<dbReference type="AlphaFoldDB" id="A0A8C3RPN2"/>
<dbReference type="InterPro" id="IPR013838">
    <property type="entry name" value="Beta-tubulin_BS"/>
</dbReference>
<evidence type="ECO:0000313" key="5">
    <source>
        <dbReference type="Proteomes" id="UP000694403"/>
    </source>
</evidence>
<accession>A0A8C3RPN2</accession>
<comment type="subcellular location">
    <subcellularLocation>
        <location evidence="1">Cytoplasm</location>
    </subcellularLocation>
</comment>
<evidence type="ECO:0000256" key="2">
    <source>
        <dbReference type="ARBA" id="ARBA00022490"/>
    </source>
</evidence>
<evidence type="ECO:0000313" key="4">
    <source>
        <dbReference type="Ensembl" id="ENSCSRP00000001442.1"/>
    </source>
</evidence>
<dbReference type="PROSITE" id="PS00228">
    <property type="entry name" value="TUBULIN_B_AUTOREG"/>
    <property type="match status" value="1"/>
</dbReference>
<evidence type="ECO:0000256" key="1">
    <source>
        <dbReference type="ARBA" id="ARBA00004496"/>
    </source>
</evidence>